<protein>
    <submittedName>
        <fullName evidence="1">Uncharacterized protein</fullName>
    </submittedName>
</protein>
<sequence length="720" mass="81322">MAGSQSQFLLYSGDTELFIRLDEAQREQPADSTYRPTQPPVEEEGTYFEPLKVPYHEPQPLHNAPTPLSLFKEFISDSLKFLTFHRFHLLHRQLRICASEETSLPRPFSIVNEWSKHLQEASLRLYKPGTNLAADECIVRFTGRSKQTVTIPTKPTPTGFKIWVLAEAGYFLHWLWHTPKASFDYLESQEPRASRGRKRTASGSIKLNPTQAVVISLIQPLPKATYHVFLDNLFSSPSLFLALHHQNIGAIGTCRTNSGIFKGFIEAKKNDTRGVNLWYHNEVHTVPTLDHQVNQIAWKDNALVLMLSTVFTGDEFEQRVRRRPTTAQPRARPIQQIFGEESVKILEVPSFGAAYNDFMGAVDIGDQLRASSSQDHRVSMGNWQAIAWSFLLETAIINSYLLQKKSTNWRPFESQRAWRQHLVDALFNEYGNTGSSRQRFRAGDTITPIAQHNSVRRGKKAACLACKGIKAGQMRSQSRQRGVLSSLSQNQQRRQTVYGVKMPDYTLYTYFRSSCSGRMRITFNLKNIEYTSSYINLLKGEQSSDAHRALNPSGTVPLLICHKDGDLRIGQSNAAIEYLDEKHPEVPLLPTDIKLRAIARALADIVANDIQPVTNLRILKRLRAINANAEEWSIELIKDGLHAYEETAKGVAGKYSVGDDITIADINLMPAVWGAERFSISLDPYPTVKKIAGNLSEHPAFQKAHPFVQPDCPEELRAKS</sequence>
<proteinExistence type="predicted"/>
<comment type="caution">
    <text evidence="1">The sequence shown here is derived from an EMBL/GenBank/DDBJ whole genome shotgun (WGS) entry which is preliminary data.</text>
</comment>
<reference evidence="1" key="1">
    <citation type="submission" date="2022-07" db="EMBL/GenBank/DDBJ databases">
        <title>Genome Sequence of Lecanicillium saksenae.</title>
        <authorList>
            <person name="Buettner E."/>
        </authorList>
    </citation>
    <scope>NUCLEOTIDE SEQUENCE</scope>
    <source>
        <strain evidence="1">VT-O1</strain>
    </source>
</reference>
<keyword evidence="2" id="KW-1185">Reference proteome</keyword>
<dbReference type="Proteomes" id="UP001148737">
    <property type="component" value="Unassembled WGS sequence"/>
</dbReference>
<name>A0ACC1R3Q2_9HYPO</name>
<gene>
    <name evidence="1" type="ORF">NLG97_g2104</name>
</gene>
<dbReference type="EMBL" id="JANAKD010000133">
    <property type="protein sequence ID" value="KAJ3497175.1"/>
    <property type="molecule type" value="Genomic_DNA"/>
</dbReference>
<evidence type="ECO:0000313" key="2">
    <source>
        <dbReference type="Proteomes" id="UP001148737"/>
    </source>
</evidence>
<accession>A0ACC1R3Q2</accession>
<evidence type="ECO:0000313" key="1">
    <source>
        <dbReference type="EMBL" id="KAJ3497175.1"/>
    </source>
</evidence>
<organism evidence="1 2">
    <name type="scientific">Lecanicillium saksenae</name>
    <dbReference type="NCBI Taxonomy" id="468837"/>
    <lineage>
        <taxon>Eukaryota</taxon>
        <taxon>Fungi</taxon>
        <taxon>Dikarya</taxon>
        <taxon>Ascomycota</taxon>
        <taxon>Pezizomycotina</taxon>
        <taxon>Sordariomycetes</taxon>
        <taxon>Hypocreomycetidae</taxon>
        <taxon>Hypocreales</taxon>
        <taxon>Cordycipitaceae</taxon>
        <taxon>Lecanicillium</taxon>
    </lineage>
</organism>